<reference evidence="1 2" key="1">
    <citation type="submission" date="2024-06" db="EMBL/GenBank/DDBJ databases">
        <authorList>
            <person name="Li F."/>
        </authorList>
    </citation>
    <scope>NUCLEOTIDE SEQUENCE [LARGE SCALE GENOMIC DNA]</scope>
    <source>
        <strain evidence="1 2">GXAS 311</strain>
    </source>
</reference>
<evidence type="ECO:0000313" key="2">
    <source>
        <dbReference type="Proteomes" id="UP001548189"/>
    </source>
</evidence>
<keyword evidence="2" id="KW-1185">Reference proteome</keyword>
<proteinExistence type="predicted"/>
<sequence>MLVIVGLKAQPHGHVAIVVPGPLAHGKYPTAYWGSLGGVPKKNTTINWSWNKKDRDNVIYACRNPLK</sequence>
<organism evidence="1 2">
    <name type="scientific">Aliikangiella maris</name>
    <dbReference type="NCBI Taxonomy" id="3162458"/>
    <lineage>
        <taxon>Bacteria</taxon>
        <taxon>Pseudomonadati</taxon>
        <taxon>Pseudomonadota</taxon>
        <taxon>Gammaproteobacteria</taxon>
        <taxon>Oceanospirillales</taxon>
        <taxon>Pleioneaceae</taxon>
        <taxon>Aliikangiella</taxon>
    </lineage>
</organism>
<gene>
    <name evidence="1" type="ORF">ABVT43_19720</name>
</gene>
<name>A0ABV2BZL1_9GAMM</name>
<accession>A0ABV2BZL1</accession>
<comment type="caution">
    <text evidence="1">The sequence shown here is derived from an EMBL/GenBank/DDBJ whole genome shotgun (WGS) entry which is preliminary data.</text>
</comment>
<dbReference type="Proteomes" id="UP001548189">
    <property type="component" value="Unassembled WGS sequence"/>
</dbReference>
<evidence type="ECO:0000313" key="1">
    <source>
        <dbReference type="EMBL" id="MET1257375.1"/>
    </source>
</evidence>
<protein>
    <recommendedName>
        <fullName evidence="3">CHAP domain-containing protein</fullName>
    </recommendedName>
</protein>
<evidence type="ECO:0008006" key="3">
    <source>
        <dbReference type="Google" id="ProtNLM"/>
    </source>
</evidence>
<dbReference type="Gene3D" id="3.90.1720.10">
    <property type="entry name" value="endopeptidase domain like (from Nostoc punctiforme)"/>
    <property type="match status" value="1"/>
</dbReference>
<dbReference type="EMBL" id="JBEVCJ010000053">
    <property type="protein sequence ID" value="MET1257375.1"/>
    <property type="molecule type" value="Genomic_DNA"/>
</dbReference>
<dbReference type="RefSeq" id="WP_353897959.1">
    <property type="nucleotide sequence ID" value="NZ_JBEVCJ010000053.1"/>
</dbReference>